<feature type="compositionally biased region" description="Polar residues" evidence="6">
    <location>
        <begin position="983"/>
        <end position="993"/>
    </location>
</feature>
<evidence type="ECO:0000256" key="7">
    <source>
        <dbReference type="SAM" id="SignalP"/>
    </source>
</evidence>
<keyword evidence="3" id="KW-0677">Repeat</keyword>
<dbReference type="GeneID" id="20817894"/>
<dbReference type="OrthoDB" id="79634at2759"/>
<name>W4FMY0_APHAT</name>
<organism evidence="9">
    <name type="scientific">Aphanomyces astaci</name>
    <name type="common">Crayfish plague agent</name>
    <dbReference type="NCBI Taxonomy" id="112090"/>
    <lineage>
        <taxon>Eukaryota</taxon>
        <taxon>Sar</taxon>
        <taxon>Stramenopiles</taxon>
        <taxon>Oomycota</taxon>
        <taxon>Saprolegniomycetes</taxon>
        <taxon>Saprolegniales</taxon>
        <taxon>Verrucalvaceae</taxon>
        <taxon>Aphanomyces</taxon>
    </lineage>
</organism>
<feature type="region of interest" description="Disordered" evidence="6">
    <location>
        <begin position="970"/>
        <end position="1104"/>
    </location>
</feature>
<accession>W4FMY0</accession>
<feature type="region of interest" description="Disordered" evidence="6">
    <location>
        <begin position="908"/>
        <end position="958"/>
    </location>
</feature>
<evidence type="ECO:0000256" key="2">
    <source>
        <dbReference type="ARBA" id="ARBA00022729"/>
    </source>
</evidence>
<feature type="region of interest" description="Disordered" evidence="6">
    <location>
        <begin position="313"/>
        <end position="369"/>
    </location>
</feature>
<keyword evidence="9" id="KW-0418">Kinase</keyword>
<keyword evidence="9" id="KW-0808">Transferase</keyword>
<gene>
    <name evidence="9" type="ORF">H257_15898</name>
</gene>
<proteinExistence type="predicted"/>
<dbReference type="STRING" id="112090.W4FMY0"/>
<keyword evidence="4" id="KW-0472">Membrane</keyword>
<feature type="compositionally biased region" description="Low complexity" evidence="6">
    <location>
        <begin position="1208"/>
        <end position="1221"/>
    </location>
</feature>
<feature type="chain" id="PRO_5004841761" evidence="7">
    <location>
        <begin position="19"/>
        <end position="1221"/>
    </location>
</feature>
<dbReference type="SUPFAM" id="SSF56112">
    <property type="entry name" value="Protein kinase-like (PK-like)"/>
    <property type="match status" value="1"/>
</dbReference>
<dbReference type="GO" id="GO:0004674">
    <property type="term" value="F:protein serine/threonine kinase activity"/>
    <property type="evidence" value="ECO:0007669"/>
    <property type="project" value="UniProtKB-KW"/>
</dbReference>
<protein>
    <submittedName>
        <fullName evidence="9">Serine/threonine protein kinase</fullName>
    </submittedName>
</protein>
<reference evidence="9" key="1">
    <citation type="submission" date="2013-12" db="EMBL/GenBank/DDBJ databases">
        <title>The Genome Sequence of Aphanomyces astaci APO3.</title>
        <authorList>
            <consortium name="The Broad Institute Genomics Platform"/>
            <person name="Russ C."/>
            <person name="Tyler B."/>
            <person name="van West P."/>
            <person name="Dieguez-Uribeondo J."/>
            <person name="Young S.K."/>
            <person name="Zeng Q."/>
            <person name="Gargeya S."/>
            <person name="Fitzgerald M."/>
            <person name="Abouelleil A."/>
            <person name="Alvarado L."/>
            <person name="Chapman S.B."/>
            <person name="Gainer-Dewar J."/>
            <person name="Goldberg J."/>
            <person name="Griggs A."/>
            <person name="Gujja S."/>
            <person name="Hansen M."/>
            <person name="Howarth C."/>
            <person name="Imamovic A."/>
            <person name="Ireland A."/>
            <person name="Larimer J."/>
            <person name="McCowan C."/>
            <person name="Murphy C."/>
            <person name="Pearson M."/>
            <person name="Poon T.W."/>
            <person name="Priest M."/>
            <person name="Roberts A."/>
            <person name="Saif S."/>
            <person name="Shea T."/>
            <person name="Sykes S."/>
            <person name="Wortman J."/>
            <person name="Nusbaum C."/>
            <person name="Birren B."/>
        </authorList>
    </citation>
    <scope>NUCLEOTIDE SEQUENCE [LARGE SCALE GENOMIC DNA]</scope>
    <source>
        <strain evidence="9">APO3</strain>
    </source>
</reference>
<dbReference type="GO" id="GO:0005524">
    <property type="term" value="F:ATP binding"/>
    <property type="evidence" value="ECO:0007669"/>
    <property type="project" value="InterPro"/>
</dbReference>
<keyword evidence="5" id="KW-0325">Glycoprotein</keyword>
<feature type="compositionally biased region" description="Polar residues" evidence="6">
    <location>
        <begin position="938"/>
        <end position="950"/>
    </location>
</feature>
<keyword evidence="2 7" id="KW-0732">Signal</keyword>
<feature type="region of interest" description="Disordered" evidence="6">
    <location>
        <begin position="1142"/>
        <end position="1221"/>
    </location>
</feature>
<comment type="subcellular location">
    <subcellularLocation>
        <location evidence="1">Membrane</location>
    </subcellularLocation>
</comment>
<feature type="compositionally biased region" description="Low complexity" evidence="6">
    <location>
        <begin position="315"/>
        <end position="329"/>
    </location>
</feature>
<evidence type="ECO:0000313" key="9">
    <source>
        <dbReference type="EMBL" id="ETV68174.1"/>
    </source>
</evidence>
<dbReference type="PANTHER" id="PTHR45974">
    <property type="entry name" value="RECEPTOR-LIKE PROTEIN 55"/>
    <property type="match status" value="1"/>
</dbReference>
<evidence type="ECO:0000256" key="5">
    <source>
        <dbReference type="ARBA" id="ARBA00023180"/>
    </source>
</evidence>
<dbReference type="EMBL" id="KI913189">
    <property type="protein sequence ID" value="ETV68174.1"/>
    <property type="molecule type" value="Genomic_DNA"/>
</dbReference>
<dbReference type="PROSITE" id="PS50011">
    <property type="entry name" value="PROTEIN_KINASE_DOM"/>
    <property type="match status" value="1"/>
</dbReference>
<dbReference type="Gene3D" id="3.80.10.10">
    <property type="entry name" value="Ribonuclease Inhibitor"/>
    <property type="match status" value="1"/>
</dbReference>
<feature type="region of interest" description="Disordered" evidence="6">
    <location>
        <begin position="254"/>
        <end position="278"/>
    </location>
</feature>
<keyword evidence="9" id="KW-0723">Serine/threonine-protein kinase</keyword>
<evidence type="ECO:0000256" key="4">
    <source>
        <dbReference type="ARBA" id="ARBA00023136"/>
    </source>
</evidence>
<sequence>MLAMKTLVLLLSTTLVMTKDLSSISCGFKVTIAVNNPPYNAQWCAQCSRSTYQCFEVRPTVRIDIVDTTDSVAATTTDDVLMASGSFGTLGDLGPEAPKLVTSLSLRGTSASSRDFQFRFDAVAPLTLLTSLNLTNVTVGQPATPTQLPASLATLSIDRCAFPSTGVTLNGTQLTTLVITNSDLTNTFVLDVSSTPQLQTIDLSTNHFTEIPASLLTFVKTSPTVRINLKGNPINMTNTRQSIDASTLSSFILDDTLPPSSPTPPPSTPAVPSAPGSSNDGAIVAGSAAACAFVILVGLTYLYIDRRRRRKAPPLLGRTTSRRTSSSLGGNDGDDDGGGGASGEYKSEPVTTPRFAPPPLSTSSSDEASFPLEDHRGYAILPRTELRSLKKSSCGLFTAEYNSTIKVLVQKLELNVMADAEASDNLGTSASSRLFVRRLPLLASLQHANVLPLLGAIKLSSTSVCALFGPTSGVSTTSTSNSSTTTAVWSLAALLSQDPTKRKSEAITWERQKKWCLDVARAAVYLQDVQWEDGSMQVPWTASDFVVVDDSARTCQANLMGYLDVSGVPPVRQFGTNVLAWTAPEVVRHEDPSQGSSSAARVFSMGVVFGEIVTRVRPHAASWRARGPVRADVAVMHLLTDTITPIVPFEFDANVPVEFKTLVSRCLERDPLKRPMPSEVLFRQGINCITALLPMDRPSSAHPRGSDSRKWGRFNNVAKSNAIKVTAPTPINTPSLKMENSVQGQLGQTSGGSKMGWSEPQAAAPVVQQQPVATTPETTPVSSKHAVVVPWILKRTLLQQHHHEPTTHPALSPVREHETATGDIFRTTSGRWDDDAVDETHATAPVSPAASARYEANSGKWGDEAIEDGMAVQHESAKVHIPPHECPQPYDAFTSKVCRAKSCQRSGESLHGRAGNVHHHHDRGQYRPTDAPVPAWTSGASPWRQSTADQPSVDPPVRILKREHNHKMLFDHKSGHMIPTDAKASTNSITSDQRSAKTAATTAEEHAVPTPVVSPNQDPPSKHHHSLPFPAPPPSNRVNDLAHNHPLAQPASPTTKKKRMTLQKKANTAKVKDHKTKHKHSSSTATPKEEELAPPVGATTAHVRRRSVTKAGVALVYRVKKNTSVQSAVPSVAIEIHEAARSSTTLHQQQHERNDLDTRINSTGHTASKKHFKGEHKTVSQQLVDGGSQVSRRSRRNSHASPRPKNPSTPTTSSSTTTQRL</sequence>
<dbReference type="SUPFAM" id="SSF52047">
    <property type="entry name" value="RNI-like"/>
    <property type="match status" value="1"/>
</dbReference>
<dbReference type="AlphaFoldDB" id="W4FMY0"/>
<evidence type="ECO:0000256" key="6">
    <source>
        <dbReference type="SAM" id="MobiDB-lite"/>
    </source>
</evidence>
<feature type="signal peptide" evidence="7">
    <location>
        <begin position="1"/>
        <end position="18"/>
    </location>
</feature>
<dbReference type="GO" id="GO:0016020">
    <property type="term" value="C:membrane"/>
    <property type="evidence" value="ECO:0007669"/>
    <property type="project" value="UniProtKB-SubCell"/>
</dbReference>
<dbReference type="RefSeq" id="XP_009842473.1">
    <property type="nucleotide sequence ID" value="XM_009844171.1"/>
</dbReference>
<feature type="compositionally biased region" description="Basic residues" evidence="6">
    <location>
        <begin position="1072"/>
        <end position="1081"/>
    </location>
</feature>
<dbReference type="InterPro" id="IPR032675">
    <property type="entry name" value="LRR_dom_sf"/>
</dbReference>
<evidence type="ECO:0000259" key="8">
    <source>
        <dbReference type="PROSITE" id="PS50011"/>
    </source>
</evidence>
<evidence type="ECO:0000256" key="3">
    <source>
        <dbReference type="ARBA" id="ARBA00022737"/>
    </source>
</evidence>
<feature type="domain" description="Protein kinase" evidence="8">
    <location>
        <begin position="386"/>
        <end position="686"/>
    </location>
</feature>
<dbReference type="InterPro" id="IPR011009">
    <property type="entry name" value="Kinase-like_dom_sf"/>
</dbReference>
<dbReference type="VEuPathDB" id="FungiDB:H257_15898"/>
<dbReference type="Gene3D" id="1.10.510.10">
    <property type="entry name" value="Transferase(Phosphotransferase) domain 1"/>
    <property type="match status" value="1"/>
</dbReference>
<evidence type="ECO:0000256" key="1">
    <source>
        <dbReference type="ARBA" id="ARBA00004370"/>
    </source>
</evidence>
<dbReference type="PANTHER" id="PTHR45974:SF266">
    <property type="entry name" value="LEUCINE-RICH REPEAT RECEPTOR PROTEIN KINASE HPCA1"/>
    <property type="match status" value="1"/>
</dbReference>
<feature type="compositionally biased region" description="Pro residues" evidence="6">
    <location>
        <begin position="259"/>
        <end position="269"/>
    </location>
</feature>
<dbReference type="InterPro" id="IPR000719">
    <property type="entry name" value="Prot_kinase_dom"/>
</dbReference>
<feature type="compositionally biased region" description="Polar residues" evidence="6">
    <location>
        <begin position="1179"/>
        <end position="1191"/>
    </location>
</feature>
<feature type="compositionally biased region" description="Basic and acidic residues" evidence="6">
    <location>
        <begin position="1149"/>
        <end position="1158"/>
    </location>
</feature>